<evidence type="ECO:0000313" key="2">
    <source>
        <dbReference type="Proteomes" id="UP000551758"/>
    </source>
</evidence>
<reference evidence="1 2" key="1">
    <citation type="journal article" date="2020" name="Mol. Biol. Evol.">
        <title>Interspecific Gene Flow and the Evolution of Specialization in Black and White Rhinoceros.</title>
        <authorList>
            <person name="Moodley Y."/>
            <person name="Westbury M.V."/>
            <person name="Russo I.M."/>
            <person name="Gopalakrishnan S."/>
            <person name="Rakotoarivelo A."/>
            <person name="Olsen R.A."/>
            <person name="Prost S."/>
            <person name="Tunstall T."/>
            <person name="Ryder O.A."/>
            <person name="Dalen L."/>
            <person name="Bruford M.W."/>
        </authorList>
    </citation>
    <scope>NUCLEOTIDE SEQUENCE [LARGE SCALE GENOMIC DNA]</scope>
    <source>
        <strain evidence="1">SBR-YM</strain>
        <tissue evidence="1">Skin</tissue>
    </source>
</reference>
<accession>A0A7J7EA70</accession>
<comment type="caution">
    <text evidence="1">The sequence shown here is derived from an EMBL/GenBank/DDBJ whole genome shotgun (WGS) entry which is preliminary data.</text>
</comment>
<name>A0A7J7EA70_DICBM</name>
<dbReference type="AlphaFoldDB" id="A0A7J7EA70"/>
<protein>
    <submittedName>
        <fullName evidence="1">Uncharacterized protein</fullName>
    </submittedName>
</protein>
<gene>
    <name evidence="1" type="ORF">HPG69_007647</name>
</gene>
<dbReference type="Proteomes" id="UP000551758">
    <property type="component" value="Unassembled WGS sequence"/>
</dbReference>
<organism evidence="1 2">
    <name type="scientific">Diceros bicornis minor</name>
    <name type="common">South-central black rhinoceros</name>
    <dbReference type="NCBI Taxonomy" id="77932"/>
    <lineage>
        <taxon>Eukaryota</taxon>
        <taxon>Metazoa</taxon>
        <taxon>Chordata</taxon>
        <taxon>Craniata</taxon>
        <taxon>Vertebrata</taxon>
        <taxon>Euteleostomi</taxon>
        <taxon>Mammalia</taxon>
        <taxon>Eutheria</taxon>
        <taxon>Laurasiatheria</taxon>
        <taxon>Perissodactyla</taxon>
        <taxon>Rhinocerotidae</taxon>
        <taxon>Diceros</taxon>
    </lineage>
</organism>
<sequence length="112" mass="12927">PSRTSNAKRKTSQQWFQGSFAEGKAAYIKLDDGATLQEICTFGRTPGHRNFEWSLSFVRRENSEKSREQVKVDHPEPYSPQLKHIFTTAYMEICNWQAHQFKAALLMLTTST</sequence>
<proteinExistence type="predicted"/>
<feature type="non-terminal residue" evidence="1">
    <location>
        <position position="112"/>
    </location>
</feature>
<dbReference type="EMBL" id="JACDTQ010003801">
    <property type="protein sequence ID" value="KAF5912658.1"/>
    <property type="molecule type" value="Genomic_DNA"/>
</dbReference>
<evidence type="ECO:0000313" key="1">
    <source>
        <dbReference type="EMBL" id="KAF5912658.1"/>
    </source>
</evidence>
<keyword evidence="2" id="KW-1185">Reference proteome</keyword>